<protein>
    <recommendedName>
        <fullName evidence="7">Lipid storage droplets surface-binding protein 1</fullName>
    </recommendedName>
</protein>
<dbReference type="EMBL" id="QKKF02029694">
    <property type="protein sequence ID" value="RZF35042.1"/>
    <property type="molecule type" value="Genomic_DNA"/>
</dbReference>
<accession>A0A482WP89</accession>
<dbReference type="STRING" id="195883.A0A482WP89"/>
<name>A0A482WP89_LAOST</name>
<dbReference type="InterPro" id="IPR004279">
    <property type="entry name" value="Perilipin"/>
</dbReference>
<proteinExistence type="inferred from homology"/>
<evidence type="ECO:0008006" key="7">
    <source>
        <dbReference type="Google" id="ProtNLM"/>
    </source>
</evidence>
<dbReference type="GO" id="GO:0019915">
    <property type="term" value="P:lipid storage"/>
    <property type="evidence" value="ECO:0007669"/>
    <property type="project" value="TreeGrafter"/>
</dbReference>
<feature type="region of interest" description="Disordered" evidence="4">
    <location>
        <begin position="399"/>
        <end position="453"/>
    </location>
</feature>
<dbReference type="Proteomes" id="UP000291343">
    <property type="component" value="Unassembled WGS sequence"/>
</dbReference>
<feature type="region of interest" description="Disordered" evidence="4">
    <location>
        <begin position="366"/>
        <end position="387"/>
    </location>
</feature>
<dbReference type="GO" id="GO:0010890">
    <property type="term" value="P:positive regulation of triglyceride storage"/>
    <property type="evidence" value="ECO:0007669"/>
    <property type="project" value="TreeGrafter"/>
</dbReference>
<organism evidence="5 6">
    <name type="scientific">Laodelphax striatellus</name>
    <name type="common">Small brown planthopper</name>
    <name type="synonym">Delphax striatella</name>
    <dbReference type="NCBI Taxonomy" id="195883"/>
    <lineage>
        <taxon>Eukaryota</taxon>
        <taxon>Metazoa</taxon>
        <taxon>Ecdysozoa</taxon>
        <taxon>Arthropoda</taxon>
        <taxon>Hexapoda</taxon>
        <taxon>Insecta</taxon>
        <taxon>Pterygota</taxon>
        <taxon>Neoptera</taxon>
        <taxon>Paraneoptera</taxon>
        <taxon>Hemiptera</taxon>
        <taxon>Auchenorrhyncha</taxon>
        <taxon>Fulgoroidea</taxon>
        <taxon>Delphacidae</taxon>
        <taxon>Criomorphinae</taxon>
        <taxon>Laodelphax</taxon>
    </lineage>
</organism>
<sequence>MKPSFQQDFPQLRSVDRLSKIPVVETGYNYATAIYDRLKRSNSLVSWGLTSAEAGVLLALEITLPAVSLLESPIHTVDDLLCRSLDIVEERVPAIHYPPKVIYTRTKDYVSATVVQPVLKRADSVKQISLSSATKYRELAAVRLDSALDVADKYVDKYLPDVGDNAQDQTDNVVVAAAGQEGESKAAQTIHHVNRFSRKLQRRLTRRTIAEARALKQQSADTLQCLIYLADLLARDPKAFMEKAKTMWASLSEDEPENQVPPANLEQLIAMLTREVARRVVHLVNFTGATLVKMPQRIGHTLNVAAHHANVLTDYVLKTVHLESMKVATVAQAKLQYVKAQEVANHIQVLGVQLLERILSQVNSSANRIHPKPQPRQIAHSQHKSPTVVNKKAALQIPPQNNIPANISNSPSQIQNENHSSSTNNHNNSSGSKKHKKHEIKQDTPHVIEEVVN</sequence>
<dbReference type="AlphaFoldDB" id="A0A482WP89"/>
<dbReference type="GO" id="GO:0005829">
    <property type="term" value="C:cytosol"/>
    <property type="evidence" value="ECO:0007669"/>
    <property type="project" value="TreeGrafter"/>
</dbReference>
<feature type="compositionally biased region" description="Basic and acidic residues" evidence="4">
    <location>
        <begin position="440"/>
        <end position="453"/>
    </location>
</feature>
<evidence type="ECO:0000256" key="1">
    <source>
        <dbReference type="ARBA" id="ARBA00004502"/>
    </source>
</evidence>
<dbReference type="OrthoDB" id="376826at2759"/>
<evidence type="ECO:0000256" key="2">
    <source>
        <dbReference type="ARBA" id="ARBA00006311"/>
    </source>
</evidence>
<dbReference type="PANTHER" id="PTHR14024:SF49">
    <property type="entry name" value="LIPID STORAGE DROPLETS SURFACE-BINDING PROTEIN 1"/>
    <property type="match status" value="1"/>
</dbReference>
<gene>
    <name evidence="5" type="ORF">LSTR_LSTR009634</name>
</gene>
<evidence type="ECO:0000256" key="4">
    <source>
        <dbReference type="SAM" id="MobiDB-lite"/>
    </source>
</evidence>
<comment type="caution">
    <text evidence="5">The sequence shown here is derived from an EMBL/GenBank/DDBJ whole genome shotgun (WGS) entry which is preliminary data.</text>
</comment>
<keyword evidence="6" id="KW-1185">Reference proteome</keyword>
<comment type="subcellular location">
    <subcellularLocation>
        <location evidence="1">Lipid droplet</location>
    </subcellularLocation>
</comment>
<dbReference type="GO" id="GO:0005811">
    <property type="term" value="C:lipid droplet"/>
    <property type="evidence" value="ECO:0007669"/>
    <property type="project" value="UniProtKB-SubCell"/>
</dbReference>
<reference evidence="5 6" key="1">
    <citation type="journal article" date="2017" name="Gigascience">
        <title>Genome sequence of the small brown planthopper, Laodelphax striatellus.</title>
        <authorList>
            <person name="Zhu J."/>
            <person name="Jiang F."/>
            <person name="Wang X."/>
            <person name="Yang P."/>
            <person name="Bao Y."/>
            <person name="Zhao W."/>
            <person name="Wang W."/>
            <person name="Lu H."/>
            <person name="Wang Q."/>
            <person name="Cui N."/>
            <person name="Li J."/>
            <person name="Chen X."/>
            <person name="Luo L."/>
            <person name="Yu J."/>
            <person name="Kang L."/>
            <person name="Cui F."/>
        </authorList>
    </citation>
    <scope>NUCLEOTIDE SEQUENCE [LARGE SCALE GENOMIC DNA]</scope>
    <source>
        <strain evidence="5">Lst14</strain>
    </source>
</reference>
<keyword evidence="3" id="KW-0551">Lipid droplet</keyword>
<evidence type="ECO:0000256" key="3">
    <source>
        <dbReference type="ARBA" id="ARBA00022677"/>
    </source>
</evidence>
<dbReference type="PANTHER" id="PTHR14024">
    <property type="entry name" value="PERILIPIN"/>
    <property type="match status" value="1"/>
</dbReference>
<dbReference type="InParanoid" id="A0A482WP89"/>
<evidence type="ECO:0000313" key="6">
    <source>
        <dbReference type="Proteomes" id="UP000291343"/>
    </source>
</evidence>
<feature type="compositionally biased region" description="Low complexity" evidence="4">
    <location>
        <begin position="399"/>
        <end position="431"/>
    </location>
</feature>
<dbReference type="FunCoup" id="A0A482WP89">
    <property type="interactions" value="1"/>
</dbReference>
<comment type="similarity">
    <text evidence="2">Belongs to the perilipin family.</text>
</comment>
<dbReference type="Pfam" id="PF03036">
    <property type="entry name" value="Perilipin"/>
    <property type="match status" value="1"/>
</dbReference>
<dbReference type="SMR" id="A0A482WP89"/>
<evidence type="ECO:0000313" key="5">
    <source>
        <dbReference type="EMBL" id="RZF35042.1"/>
    </source>
</evidence>